<dbReference type="GO" id="GO:0090575">
    <property type="term" value="C:RNA polymerase II transcription regulator complex"/>
    <property type="evidence" value="ECO:0000318"/>
    <property type="project" value="GO_Central"/>
</dbReference>
<proteinExistence type="predicted"/>
<keyword evidence="7" id="KW-1185">Reference proteome</keyword>
<feature type="domain" description="BHLH" evidence="6">
    <location>
        <begin position="68"/>
        <end position="120"/>
    </location>
</feature>
<evidence type="ECO:0000256" key="2">
    <source>
        <dbReference type="ARBA" id="ARBA00023015"/>
    </source>
</evidence>
<evidence type="ECO:0000259" key="6">
    <source>
        <dbReference type="PROSITE" id="PS50888"/>
    </source>
</evidence>
<evidence type="ECO:0000256" key="3">
    <source>
        <dbReference type="ARBA" id="ARBA00023125"/>
    </source>
</evidence>
<dbReference type="PANTHER" id="PTHR13935:SF41">
    <property type="entry name" value="TRANSCRIPTION FACTOR ORG2-RELATED"/>
    <property type="match status" value="1"/>
</dbReference>
<dbReference type="GO" id="GO:0006357">
    <property type="term" value="P:regulation of transcription by RNA polymerase II"/>
    <property type="evidence" value="ECO:0000318"/>
    <property type="project" value="GO_Central"/>
</dbReference>
<protein>
    <submittedName>
        <fullName evidence="8">Transcription factor bHLH100-like isoform X1</fullName>
    </submittedName>
</protein>
<keyword evidence="5" id="KW-0539">Nucleus</keyword>
<dbReference type="PANTHER" id="PTHR13935">
    <property type="entry name" value="ACHAETE-SCUTE TRANSCRIPTION FACTOR-RELATED"/>
    <property type="match status" value="1"/>
</dbReference>
<evidence type="ECO:0000256" key="5">
    <source>
        <dbReference type="ARBA" id="ARBA00023242"/>
    </source>
</evidence>
<keyword evidence="4" id="KW-0804">Transcription</keyword>
<dbReference type="RefSeq" id="XP_016465934.1">
    <property type="nucleotide sequence ID" value="XM_016610448.2"/>
</dbReference>
<keyword evidence="2" id="KW-0805">Transcription regulation</keyword>
<dbReference type="OrthoDB" id="6106870at2759"/>
<dbReference type="InterPro" id="IPR011598">
    <property type="entry name" value="bHLH_dom"/>
</dbReference>
<sequence>MMAVSSPLFSNFGVCLADPKNKKLNTIEAPLSTGIPVHYSSSQPSIVHSEFKNFEEINGDNDHLDGTVKKLNHNASERDRRKKFNSLCSSLRSLLPATDHTKKISFPVTVARVIKYIPDLKKEVGGLTQKKEDLTLRSIPKKEYSADFNNKQTIIKGGIQSSLSVISANQVGNREVIIHISILKTNKSSFAEAVSELEEEGLLLLNASSFETLGDRVFYNLHFQAQGTLPINVQILRDKLLSYYEKEDKLLPPWISGSLTT</sequence>
<keyword evidence="3" id="KW-0238">DNA-binding</keyword>
<dbReference type="PaxDb" id="4097-A0A1S3ZNR3"/>
<name>A0A1S3ZNR3_TOBAC</name>
<dbReference type="STRING" id="4097.A0A1S3ZNR3"/>
<dbReference type="GeneID" id="107788747"/>
<reference evidence="8" key="2">
    <citation type="submission" date="2025-08" db="UniProtKB">
        <authorList>
            <consortium name="RefSeq"/>
        </authorList>
    </citation>
    <scope>IDENTIFICATION</scope>
    <source>
        <tissue evidence="8">Leaf</tissue>
    </source>
</reference>
<accession>A0A1S3ZNR3</accession>
<dbReference type="GO" id="GO:0046983">
    <property type="term" value="F:protein dimerization activity"/>
    <property type="evidence" value="ECO:0007669"/>
    <property type="project" value="InterPro"/>
</dbReference>
<evidence type="ECO:0000256" key="4">
    <source>
        <dbReference type="ARBA" id="ARBA00023163"/>
    </source>
</evidence>
<dbReference type="Pfam" id="PF00010">
    <property type="entry name" value="HLH"/>
    <property type="match status" value="1"/>
</dbReference>
<evidence type="ECO:0000313" key="7">
    <source>
        <dbReference type="Proteomes" id="UP000790787"/>
    </source>
</evidence>
<comment type="subcellular location">
    <subcellularLocation>
        <location evidence="1">Nucleus</location>
    </subcellularLocation>
</comment>
<reference evidence="7" key="1">
    <citation type="journal article" date="2014" name="Nat. Commun.">
        <title>The tobacco genome sequence and its comparison with those of tomato and potato.</title>
        <authorList>
            <person name="Sierro N."/>
            <person name="Battey J.N."/>
            <person name="Ouadi S."/>
            <person name="Bakaher N."/>
            <person name="Bovet L."/>
            <person name="Willig A."/>
            <person name="Goepfert S."/>
            <person name="Peitsch M.C."/>
            <person name="Ivanov N.V."/>
        </authorList>
    </citation>
    <scope>NUCLEOTIDE SEQUENCE [LARGE SCALE GENOMIC DNA]</scope>
</reference>
<dbReference type="Proteomes" id="UP000790787">
    <property type="component" value="Chromosome 5"/>
</dbReference>
<dbReference type="RefSeq" id="XP_016465934.1">
    <property type="nucleotide sequence ID" value="XM_016610448.1"/>
</dbReference>
<dbReference type="GO" id="GO:0000977">
    <property type="term" value="F:RNA polymerase II transcription regulatory region sequence-specific DNA binding"/>
    <property type="evidence" value="ECO:0000318"/>
    <property type="project" value="GO_Central"/>
</dbReference>
<dbReference type="SUPFAM" id="SSF47459">
    <property type="entry name" value="HLH, helix-loop-helix DNA-binding domain"/>
    <property type="match status" value="1"/>
</dbReference>
<dbReference type="GO" id="GO:0000981">
    <property type="term" value="F:DNA-binding transcription factor activity, RNA polymerase II-specific"/>
    <property type="evidence" value="ECO:0000318"/>
    <property type="project" value="GO_Central"/>
</dbReference>
<dbReference type="KEGG" id="nta:107788747"/>
<gene>
    <name evidence="8" type="primary">LOC107788747</name>
</gene>
<dbReference type="Gene3D" id="4.10.280.10">
    <property type="entry name" value="Helix-loop-helix DNA-binding domain"/>
    <property type="match status" value="1"/>
</dbReference>
<dbReference type="GO" id="GO:0010106">
    <property type="term" value="P:cellular response to iron ion starvation"/>
    <property type="evidence" value="ECO:0007669"/>
    <property type="project" value="UniProtKB-ARBA"/>
</dbReference>
<dbReference type="SMART" id="SM00353">
    <property type="entry name" value="HLH"/>
    <property type="match status" value="1"/>
</dbReference>
<dbReference type="AlphaFoldDB" id="A0A1S3ZNR3"/>
<evidence type="ECO:0000313" key="8">
    <source>
        <dbReference type="RefSeq" id="XP_016465934.1"/>
    </source>
</evidence>
<dbReference type="PROSITE" id="PS50888">
    <property type="entry name" value="BHLH"/>
    <property type="match status" value="1"/>
</dbReference>
<dbReference type="InterPro" id="IPR036638">
    <property type="entry name" value="HLH_DNA-bd_sf"/>
</dbReference>
<dbReference type="FunFam" id="4.10.280.10:FF:000074">
    <property type="entry name" value="Transcription factor ORG2"/>
    <property type="match status" value="1"/>
</dbReference>
<evidence type="ECO:0000256" key="1">
    <source>
        <dbReference type="ARBA" id="ARBA00004123"/>
    </source>
</evidence>
<dbReference type="InterPro" id="IPR015660">
    <property type="entry name" value="MASH1/Ascl1a-like"/>
</dbReference>
<organism evidence="7 8">
    <name type="scientific">Nicotiana tabacum</name>
    <name type="common">Common tobacco</name>
    <dbReference type="NCBI Taxonomy" id="4097"/>
    <lineage>
        <taxon>Eukaryota</taxon>
        <taxon>Viridiplantae</taxon>
        <taxon>Streptophyta</taxon>
        <taxon>Embryophyta</taxon>
        <taxon>Tracheophyta</taxon>
        <taxon>Spermatophyta</taxon>
        <taxon>Magnoliopsida</taxon>
        <taxon>eudicotyledons</taxon>
        <taxon>Gunneridae</taxon>
        <taxon>Pentapetalae</taxon>
        <taxon>asterids</taxon>
        <taxon>lamiids</taxon>
        <taxon>Solanales</taxon>
        <taxon>Solanaceae</taxon>
        <taxon>Nicotianoideae</taxon>
        <taxon>Nicotianeae</taxon>
        <taxon>Nicotiana</taxon>
    </lineage>
</organism>